<comment type="caution">
    <text evidence="1">The sequence shown here is derived from an EMBL/GenBank/DDBJ whole genome shotgun (WGS) entry which is preliminary data.</text>
</comment>
<sequence length="248" mass="29272">MWDEKNEIIYKLDLSKEKKELLEKIMINFNMPDSGVVLLFDDEDYKSHPNDLWSKNYGLHMNVRLGEIEECSPDDILKIIKSKKYTHFIWFSKRVSLADDIEFSWNFAHELRHLEQDVKSFILSWAGCFLYNNLGRIEIEEPKINITVPTELDAELSAWRTGNTLFGDDSIKAFLHDKASIKNIEEYKLLVKHNPYNQYNVIEQTVAILKKYKTQLQSIHNLDRQKNKTIKEFNIDLACDELNSFLHI</sequence>
<dbReference type="EMBL" id="MEUB01000029">
    <property type="protein sequence ID" value="OGC22363.1"/>
    <property type="molecule type" value="Genomic_DNA"/>
</dbReference>
<accession>A0A1F4SRR8</accession>
<evidence type="ECO:0000313" key="2">
    <source>
        <dbReference type="Proteomes" id="UP000178417"/>
    </source>
</evidence>
<evidence type="ECO:0000313" key="1">
    <source>
        <dbReference type="EMBL" id="OGC22363.1"/>
    </source>
</evidence>
<organism evidence="1 2">
    <name type="scientific">candidate division WOR-1 bacterium RIFOXYB2_FULL_37_13</name>
    <dbReference type="NCBI Taxonomy" id="1802579"/>
    <lineage>
        <taxon>Bacteria</taxon>
        <taxon>Bacillati</taxon>
        <taxon>Saganbacteria</taxon>
    </lineage>
</organism>
<gene>
    <name evidence="1" type="ORF">A2310_01715</name>
</gene>
<reference evidence="1 2" key="1">
    <citation type="journal article" date="2016" name="Nat. Commun.">
        <title>Thousands of microbial genomes shed light on interconnected biogeochemical processes in an aquifer system.</title>
        <authorList>
            <person name="Anantharaman K."/>
            <person name="Brown C.T."/>
            <person name="Hug L.A."/>
            <person name="Sharon I."/>
            <person name="Castelle C.J."/>
            <person name="Probst A.J."/>
            <person name="Thomas B.C."/>
            <person name="Singh A."/>
            <person name="Wilkins M.J."/>
            <person name="Karaoz U."/>
            <person name="Brodie E.L."/>
            <person name="Williams K.H."/>
            <person name="Hubbard S.S."/>
            <person name="Banfield J.F."/>
        </authorList>
    </citation>
    <scope>NUCLEOTIDE SEQUENCE [LARGE SCALE GENOMIC DNA]</scope>
</reference>
<proteinExistence type="predicted"/>
<protein>
    <submittedName>
        <fullName evidence="1">Uncharacterized protein</fullName>
    </submittedName>
</protein>
<dbReference type="AlphaFoldDB" id="A0A1F4SRR8"/>
<dbReference type="Proteomes" id="UP000178417">
    <property type="component" value="Unassembled WGS sequence"/>
</dbReference>
<name>A0A1F4SRR8_UNCSA</name>